<dbReference type="Proteomes" id="UP000807469">
    <property type="component" value="Unassembled WGS sequence"/>
</dbReference>
<sequence length="59" mass="6635">MCSGYPQCLDGSSKGHAHQPVLTDSLSVSGNEWPPLEIWEILITFDTPYLVSYNRPNNR</sequence>
<organism evidence="1 2">
    <name type="scientific">Pholiota conissans</name>
    <dbReference type="NCBI Taxonomy" id="109636"/>
    <lineage>
        <taxon>Eukaryota</taxon>
        <taxon>Fungi</taxon>
        <taxon>Dikarya</taxon>
        <taxon>Basidiomycota</taxon>
        <taxon>Agaricomycotina</taxon>
        <taxon>Agaricomycetes</taxon>
        <taxon>Agaricomycetidae</taxon>
        <taxon>Agaricales</taxon>
        <taxon>Agaricineae</taxon>
        <taxon>Strophariaceae</taxon>
        <taxon>Pholiota</taxon>
    </lineage>
</organism>
<evidence type="ECO:0000313" key="2">
    <source>
        <dbReference type="Proteomes" id="UP000807469"/>
    </source>
</evidence>
<dbReference type="AlphaFoldDB" id="A0A9P5YSG1"/>
<name>A0A9P5YSG1_9AGAR</name>
<accession>A0A9P5YSG1</accession>
<dbReference type="EMBL" id="MU155491">
    <property type="protein sequence ID" value="KAF9472850.1"/>
    <property type="molecule type" value="Genomic_DNA"/>
</dbReference>
<keyword evidence="2" id="KW-1185">Reference proteome</keyword>
<evidence type="ECO:0000313" key="1">
    <source>
        <dbReference type="EMBL" id="KAF9472850.1"/>
    </source>
</evidence>
<comment type="caution">
    <text evidence="1">The sequence shown here is derived from an EMBL/GenBank/DDBJ whole genome shotgun (WGS) entry which is preliminary data.</text>
</comment>
<proteinExistence type="predicted"/>
<reference evidence="1" key="1">
    <citation type="submission" date="2020-11" db="EMBL/GenBank/DDBJ databases">
        <authorList>
            <consortium name="DOE Joint Genome Institute"/>
            <person name="Ahrendt S."/>
            <person name="Riley R."/>
            <person name="Andreopoulos W."/>
            <person name="Labutti K."/>
            <person name="Pangilinan J."/>
            <person name="Ruiz-Duenas F.J."/>
            <person name="Barrasa J.M."/>
            <person name="Sanchez-Garcia M."/>
            <person name="Camarero S."/>
            <person name="Miyauchi S."/>
            <person name="Serrano A."/>
            <person name="Linde D."/>
            <person name="Babiker R."/>
            <person name="Drula E."/>
            <person name="Ayuso-Fernandez I."/>
            <person name="Pacheco R."/>
            <person name="Padilla G."/>
            <person name="Ferreira P."/>
            <person name="Barriuso J."/>
            <person name="Kellner H."/>
            <person name="Castanera R."/>
            <person name="Alfaro M."/>
            <person name="Ramirez L."/>
            <person name="Pisabarro A.G."/>
            <person name="Kuo A."/>
            <person name="Tritt A."/>
            <person name="Lipzen A."/>
            <person name="He G."/>
            <person name="Yan M."/>
            <person name="Ng V."/>
            <person name="Cullen D."/>
            <person name="Martin F."/>
            <person name="Rosso M.-N."/>
            <person name="Henrissat B."/>
            <person name="Hibbett D."/>
            <person name="Martinez A.T."/>
            <person name="Grigoriev I.V."/>
        </authorList>
    </citation>
    <scope>NUCLEOTIDE SEQUENCE</scope>
    <source>
        <strain evidence="1">CIRM-BRFM 674</strain>
    </source>
</reference>
<protein>
    <submittedName>
        <fullName evidence="1">Uncharacterized protein</fullName>
    </submittedName>
</protein>
<gene>
    <name evidence="1" type="ORF">BDN70DRAFT_886490</name>
</gene>